<keyword evidence="12" id="KW-0521">NADP</keyword>
<dbReference type="GO" id="GO:0050660">
    <property type="term" value="F:flavin adenine dinucleotide binding"/>
    <property type="evidence" value="ECO:0007669"/>
    <property type="project" value="InterPro"/>
</dbReference>
<keyword evidence="13" id="KW-0560">Oxidoreductase</keyword>
<dbReference type="InterPro" id="IPR036291">
    <property type="entry name" value="NAD(P)-bd_dom_sf"/>
</dbReference>
<dbReference type="InterPro" id="IPR021516">
    <property type="entry name" value="DUF3179"/>
</dbReference>
<evidence type="ECO:0000256" key="11">
    <source>
        <dbReference type="ARBA" id="ARBA00022842"/>
    </source>
</evidence>
<keyword evidence="9" id="KW-0378">Hydrolase</keyword>
<evidence type="ECO:0000259" key="14">
    <source>
        <dbReference type="Pfam" id="PF01261"/>
    </source>
</evidence>
<evidence type="ECO:0000256" key="8">
    <source>
        <dbReference type="ARBA" id="ARBA00022723"/>
    </source>
</evidence>
<evidence type="ECO:0000256" key="12">
    <source>
        <dbReference type="ARBA" id="ARBA00022857"/>
    </source>
</evidence>
<evidence type="ECO:0000256" key="2">
    <source>
        <dbReference type="ARBA" id="ARBA00001974"/>
    </source>
</evidence>
<evidence type="ECO:0000256" key="5">
    <source>
        <dbReference type="ARBA" id="ARBA00010928"/>
    </source>
</evidence>
<dbReference type="Pfam" id="PF00743">
    <property type="entry name" value="FMO-like"/>
    <property type="match status" value="1"/>
</dbReference>
<proteinExistence type="inferred from homology"/>
<dbReference type="GO" id="GO:0004499">
    <property type="term" value="F:N,N-dimethylaniline monooxygenase activity"/>
    <property type="evidence" value="ECO:0007669"/>
    <property type="project" value="InterPro"/>
</dbReference>
<dbReference type="EC" id="3.6.1.1" evidence="6"/>
<evidence type="ECO:0000256" key="10">
    <source>
        <dbReference type="ARBA" id="ARBA00022827"/>
    </source>
</evidence>
<feature type="domain" description="Xylose isomerase-like TIM barrel" evidence="14">
    <location>
        <begin position="379"/>
        <end position="671"/>
    </location>
</feature>
<gene>
    <name evidence="17" type="primary">ATR8</name>
    <name evidence="17" type="ORF">SPIL2461_LOCUS127</name>
</gene>
<dbReference type="Gene3D" id="3.20.20.150">
    <property type="entry name" value="Divalent-metal-dependent TIM barrel enzymes"/>
    <property type="match status" value="1"/>
</dbReference>
<accession>A0A812ILN7</accession>
<dbReference type="Pfam" id="PF01261">
    <property type="entry name" value="AP_endonuc_2"/>
    <property type="match status" value="1"/>
</dbReference>
<keyword evidence="18" id="KW-1185">Reference proteome</keyword>
<keyword evidence="11" id="KW-0460">Magnesium</keyword>
<dbReference type="SUPFAM" id="SSF55347">
    <property type="entry name" value="Glyceraldehyde-3-phosphate dehydrogenase-like, C-terminal domain"/>
    <property type="match status" value="1"/>
</dbReference>
<dbReference type="GO" id="GO:0004427">
    <property type="term" value="F:inorganic diphosphate phosphatase activity"/>
    <property type="evidence" value="ECO:0007669"/>
    <property type="project" value="UniProtKB-EC"/>
</dbReference>
<dbReference type="Proteomes" id="UP000649617">
    <property type="component" value="Unassembled WGS sequence"/>
</dbReference>
<dbReference type="Pfam" id="PF01408">
    <property type="entry name" value="GFO_IDH_MocA"/>
    <property type="match status" value="1"/>
</dbReference>
<dbReference type="SUPFAM" id="SSF51735">
    <property type="entry name" value="NAD(P)-binding Rossmann-fold domains"/>
    <property type="match status" value="1"/>
</dbReference>
<organism evidence="17 18">
    <name type="scientific">Symbiodinium pilosum</name>
    <name type="common">Dinoflagellate</name>
    <dbReference type="NCBI Taxonomy" id="2952"/>
    <lineage>
        <taxon>Eukaryota</taxon>
        <taxon>Sar</taxon>
        <taxon>Alveolata</taxon>
        <taxon>Dinophyceae</taxon>
        <taxon>Suessiales</taxon>
        <taxon>Symbiodiniaceae</taxon>
        <taxon>Symbiodinium</taxon>
    </lineage>
</organism>
<evidence type="ECO:0000259" key="16">
    <source>
        <dbReference type="Pfam" id="PF22725"/>
    </source>
</evidence>
<dbReference type="InterPro" id="IPR013022">
    <property type="entry name" value="Xyl_isomerase-like_TIM-brl"/>
</dbReference>
<comment type="similarity">
    <text evidence="5">Belongs to the Gfo/Idh/MocA family.</text>
</comment>
<dbReference type="Pfam" id="PF11376">
    <property type="entry name" value="DUF3179"/>
    <property type="match status" value="1"/>
</dbReference>
<reference evidence="17" key="1">
    <citation type="submission" date="2021-02" db="EMBL/GenBank/DDBJ databases">
        <authorList>
            <person name="Dougan E. K."/>
            <person name="Rhodes N."/>
            <person name="Thang M."/>
            <person name="Chan C."/>
        </authorList>
    </citation>
    <scope>NUCLEOTIDE SEQUENCE</scope>
</reference>
<dbReference type="GO" id="GO:0000287">
    <property type="term" value="F:magnesium ion binding"/>
    <property type="evidence" value="ECO:0007669"/>
    <property type="project" value="InterPro"/>
</dbReference>
<dbReference type="SUPFAM" id="SSF51658">
    <property type="entry name" value="Xylose isomerase-like"/>
    <property type="match status" value="1"/>
</dbReference>
<dbReference type="PROSITE" id="PS00387">
    <property type="entry name" value="PPASE"/>
    <property type="match status" value="1"/>
</dbReference>
<comment type="similarity">
    <text evidence="3">Belongs to the PPase family.</text>
</comment>
<evidence type="ECO:0000259" key="15">
    <source>
        <dbReference type="Pfam" id="PF01408"/>
    </source>
</evidence>
<dbReference type="InterPro" id="IPR050775">
    <property type="entry name" value="FAD-binding_Monooxygenases"/>
</dbReference>
<dbReference type="Pfam" id="PF00719">
    <property type="entry name" value="Pyrophosphatase"/>
    <property type="match status" value="1"/>
</dbReference>
<protein>
    <recommendedName>
        <fullName evidence="6">inorganic diphosphatase</fullName>
        <ecNumber evidence="6">3.6.1.1</ecNumber>
    </recommendedName>
</protein>
<evidence type="ECO:0000256" key="1">
    <source>
        <dbReference type="ARBA" id="ARBA00001946"/>
    </source>
</evidence>
<dbReference type="PANTHER" id="PTHR43098">
    <property type="entry name" value="L-ORNITHINE N(5)-MONOOXYGENASE-RELATED"/>
    <property type="match status" value="1"/>
</dbReference>
<dbReference type="InterPro" id="IPR036188">
    <property type="entry name" value="FAD/NAD-bd_sf"/>
</dbReference>
<dbReference type="InterPro" id="IPR027417">
    <property type="entry name" value="P-loop_NTPase"/>
</dbReference>
<evidence type="ECO:0000256" key="9">
    <source>
        <dbReference type="ARBA" id="ARBA00022801"/>
    </source>
</evidence>
<evidence type="ECO:0000256" key="7">
    <source>
        <dbReference type="ARBA" id="ARBA00022630"/>
    </source>
</evidence>
<evidence type="ECO:0000256" key="6">
    <source>
        <dbReference type="ARBA" id="ARBA00012146"/>
    </source>
</evidence>
<evidence type="ECO:0000256" key="4">
    <source>
        <dbReference type="ARBA" id="ARBA00010139"/>
    </source>
</evidence>
<dbReference type="EMBL" id="CAJNIZ010000001">
    <property type="protein sequence ID" value="CAE7149424.1"/>
    <property type="molecule type" value="Genomic_DNA"/>
</dbReference>
<dbReference type="Gene3D" id="3.40.50.300">
    <property type="entry name" value="P-loop containing nucleotide triphosphate hydrolases"/>
    <property type="match status" value="1"/>
</dbReference>
<dbReference type="GO" id="GO:0005737">
    <property type="term" value="C:cytoplasm"/>
    <property type="evidence" value="ECO:0007669"/>
    <property type="project" value="InterPro"/>
</dbReference>
<dbReference type="Gene3D" id="3.30.360.10">
    <property type="entry name" value="Dihydrodipicolinate Reductase, domain 2"/>
    <property type="match status" value="1"/>
</dbReference>
<comment type="cofactor">
    <cofactor evidence="2">
        <name>FAD</name>
        <dbReference type="ChEBI" id="CHEBI:57692"/>
    </cofactor>
</comment>
<dbReference type="InterPro" id="IPR000683">
    <property type="entry name" value="Gfo/Idh/MocA-like_OxRdtase_N"/>
</dbReference>
<dbReference type="InterPro" id="IPR008775">
    <property type="entry name" value="Phytyl_CoA_dOase-like"/>
</dbReference>
<dbReference type="SUPFAM" id="SSF51905">
    <property type="entry name" value="FAD/NAD(P)-binding domain"/>
    <property type="match status" value="1"/>
</dbReference>
<dbReference type="Pfam" id="PF05721">
    <property type="entry name" value="PhyH"/>
    <property type="match status" value="1"/>
</dbReference>
<feature type="domain" description="Gfo/Idh/MocA-like oxidoreductase N-terminal" evidence="15">
    <location>
        <begin position="7"/>
        <end position="128"/>
    </location>
</feature>
<dbReference type="InterPro" id="IPR008162">
    <property type="entry name" value="Pyrophosphatase"/>
</dbReference>
<keyword evidence="8" id="KW-0479">Metal-binding</keyword>
<keyword evidence="10" id="KW-0274">FAD</keyword>
<dbReference type="PANTHER" id="PTHR43098:SF2">
    <property type="entry name" value="FAD-BINDING MONOOXYGENASE AUSB-RELATED"/>
    <property type="match status" value="1"/>
</dbReference>
<evidence type="ECO:0000313" key="17">
    <source>
        <dbReference type="EMBL" id="CAE7149424.1"/>
    </source>
</evidence>
<dbReference type="InterPro" id="IPR036649">
    <property type="entry name" value="Pyrophosphatase_sf"/>
</dbReference>
<feature type="domain" description="GFO/IDH/MocA-like oxidoreductase" evidence="16">
    <location>
        <begin position="138"/>
        <end position="268"/>
    </location>
</feature>
<dbReference type="OrthoDB" id="2307048at2759"/>
<dbReference type="CDD" id="cd00412">
    <property type="entry name" value="pyrophosphatase"/>
    <property type="match status" value="1"/>
</dbReference>
<dbReference type="Pfam" id="PF22725">
    <property type="entry name" value="GFO_IDH_MocA_C3"/>
    <property type="match status" value="1"/>
</dbReference>
<comment type="similarity">
    <text evidence="4">Belongs to the FAD-binding monooxygenase family.</text>
</comment>
<evidence type="ECO:0000313" key="18">
    <source>
        <dbReference type="Proteomes" id="UP000649617"/>
    </source>
</evidence>
<dbReference type="SUPFAM" id="SSF51197">
    <property type="entry name" value="Clavaminate synthase-like"/>
    <property type="match status" value="1"/>
</dbReference>
<evidence type="ECO:0000256" key="3">
    <source>
        <dbReference type="ARBA" id="ARBA00006220"/>
    </source>
</evidence>
<name>A0A812ILN7_SYMPI</name>
<dbReference type="Gene3D" id="2.60.120.620">
    <property type="entry name" value="q2cbj1_9rhob like domain"/>
    <property type="match status" value="1"/>
</dbReference>
<dbReference type="InterPro" id="IPR020946">
    <property type="entry name" value="Flavin_mOase-like"/>
</dbReference>
<dbReference type="InterPro" id="IPR055170">
    <property type="entry name" value="GFO_IDH_MocA-like_dom"/>
</dbReference>
<dbReference type="GO" id="GO:0006796">
    <property type="term" value="P:phosphate-containing compound metabolic process"/>
    <property type="evidence" value="ECO:0007669"/>
    <property type="project" value="InterPro"/>
</dbReference>
<dbReference type="GO" id="GO:0050661">
    <property type="term" value="F:NADP binding"/>
    <property type="evidence" value="ECO:0007669"/>
    <property type="project" value="InterPro"/>
</dbReference>
<dbReference type="SUPFAM" id="SSF50324">
    <property type="entry name" value="Inorganic pyrophosphatase"/>
    <property type="match status" value="1"/>
</dbReference>
<dbReference type="InterPro" id="IPR036237">
    <property type="entry name" value="Xyl_isomerase-like_sf"/>
</dbReference>
<sequence length="2340" mass="260226">MVGGGQGAFIGPVHRMAAELDGHAELVCGAFASDPQRSQTSGQEIYRLPAQRCYPDYAAMFAQERALPEDVRMDFVVIVTPNHLHVPVAQAALEAGFHVVCDKPMAMHADEAGQLAAQVRSTDLKFALTHNYTGYPMIREARDLVSSGALGPVRRVSCAYLQGWLAQDVQDSKQAQWRTDPARAGSAGCFGDIGSHAENLLSFVSGLAIEAVCADLSTFVAGRSLDDDGNVLLRLGDGARGIISASQIAIGKENDLTLQLYGEKGGLEWRQSDANSLIVRWPDKPYEVRRSGGPGTGANAQAATRIPAGHPEGYIEAFAQTYRDFCLDLRGLPFDDYPSIEDGLRGNRFIDAVVKSSAQDCTWFMDDTEPFNSIDQMAKWAADMGFVGVQVPIGNPAFIDVALAAESKTYCDELKGRVEAQGVVITELSTHLEGQLVAVHPAYDELFDGFAAPHVRGNPAARTQWAIQQVTLAAKASANLGLTEQVSFSGSLLWPMMYPWPQRSPGLVEEGFAELARRWRPILDAHEEAGVNVCYEIHPSEDLHDGITFERFLEAVDGHSRANILYDPSHFLLQQLDYLSFIDIYHERIKMFHVKDAEFNPTGRSGIYGGYQDWLQRPGRFRSLGDGQIDFKAIFSKLAGYDYQGWAVLEWECCLKHQEDGAREGAAFIRDHIIRVTDKAFDDFAASGTDAQQQKYLQDGYLSVESFVDGEWLKQLQAVTQEFVEVSRHIEGKDARFDLEPDHSADAPRIRRLNSPVDQHETYWAFASSGPVVDVAQDLLGPNVKFHHAKLNFKWGGGGEEVKWHQDIQFWPHTNYDVLTIGVYLDDVTPEMAPMGVIPASHNGPLFDLYDEQGHWTGNIRDADLPKIEAEKAEYLGGPAGSITVHNCRSVHGSPPNLSDRPRPLLLMAYSAADALPITNLTSGGKHAETIVRGESARWARFDPRPVLMPPDWSKSNYGFVPHTLSDDGDPIDVLVANTRAITPGAVVNCRPIGVLMMRDEAGHDEKVVAVPSTRLTRRYENVKDIHDLPQITLDQIAHFFEHYKDLEDGKWVEVERWGGVDDAKRLIKGTAIRQSTTDTVFFDKTFCCTGANGFGVVKVFHFLMHCLVKAQQCIQIHCWAMVLNGFQICATQASGGIIVTALKGRTVMAIRIDPVTGLKIFDTRAAKATEKISGKGYSLVADEALKTLPPVPAGAVFDAQEQAKYKAFKEARAGAADYMAMEGEFSRYLEDVYSADPVERESLHDECEIVVVGAGFAGLLLWYKLREAGFTDVRFCEKGGDVGGTWYWNRYPGIACDVESYSYLPLLEEMGYVPSMKFAAGFEIMEYCQSMAEKFGFYDKCLFHTTVEQTQWHEDTARWSVKTDRGDDMKARFVILANGILTTPKLAKIDGMETFQGDSFHTSRWDYKIDLKGKRVGIIGTGATAVQAVPELAKTVGELYVFQRTPSSIDVRDQRETTEEERRTWATEPDWAKKRRARFARISEGRTALKANDDYLAGKVDDYKERKSHATRLSAEELVEKQLQTNFRIMEQIRARVDAIVQDPKTAEALKPYYPYGCKRPTFHDEYLPAFNLPHVHLVDTAPRGVSEINERGVVHDGVEYPLDVLIYATGFQWMATSTFNMIMGRDGQTLRDKWQGQGTKTFLGLHSKGFPNLFIISGPQGGGGSFNFTNAIEEHADYVVWMLSTMRDRGARTVDVKQAPEDEYAEHCRMADQVTRPLRDCITYYNGHGEAEPGEPGALRFRLSAMRPAATALFCLLLAAGAGHLSEPAAAADTDAPKASSLPAGLTDDPLLNSRFILYGAGNNRTRALRWTKRRGDPDMAAALIHAMRFAMPKQRDDLVQTLQSITKRRYGDNWLRWMQWLQANPETEPFKGFDIFLSALLGSLDPGFKDFIYPGVKHAIRLEEVVWGGVGSKDGIPALDTPRYVLASEADYLTPQDLVFGVNINGDTRAYPHRIMDWHEMANDVVGGVPVALAYCTLCGSGILYDTSVAGTNELLVFGSSGLLYRSNKLMFDRKTNSLWNQFTGRPVVGARVGSGVELVTLPLVTTSWSKWLAKHPNTKVLDINTGFTRDYSAGAAYGKYFKSAKLMFPTLTDDRQLKQKEQVFGLRMSGVDRAWPLSAFEGGRVINDQVGVLKLVLIGDAQTRTVRAYRRGDNKFTASVHGDTVLLAGDVQWTMTEAALISVEGELLSQLSERHSALHLNLDEWMVVLFRPDRPEVDFLRWYNERKQRCIEQIWAIALKCNLVEIAVVLELGLVQQADRVAFYDRAADADLDLQVVVLDAPREERMARVQTRNVEQGDTFQMLVSDEIFAIADAAWQAPDDKELALQSIVMIDTA</sequence>
<evidence type="ECO:0000256" key="13">
    <source>
        <dbReference type="ARBA" id="ARBA00023002"/>
    </source>
</evidence>
<dbReference type="Gene3D" id="3.90.80.10">
    <property type="entry name" value="Inorganic pyrophosphatase"/>
    <property type="match status" value="1"/>
</dbReference>
<keyword evidence="7" id="KW-0285">Flavoprotein</keyword>
<dbReference type="Gene3D" id="3.50.50.60">
    <property type="entry name" value="FAD/NAD(P)-binding domain"/>
    <property type="match status" value="2"/>
</dbReference>
<comment type="caution">
    <text evidence="17">The sequence shown here is derived from an EMBL/GenBank/DDBJ whole genome shotgun (WGS) entry which is preliminary data.</text>
</comment>
<comment type="cofactor">
    <cofactor evidence="1">
        <name>Mg(2+)</name>
        <dbReference type="ChEBI" id="CHEBI:18420"/>
    </cofactor>
</comment>
<dbReference type="Gene3D" id="3.40.50.720">
    <property type="entry name" value="NAD(P)-binding Rossmann-like Domain"/>
    <property type="match status" value="1"/>
</dbReference>